<dbReference type="EMBL" id="JAEUXJ010000004">
    <property type="protein sequence ID" value="MBL6456080.1"/>
    <property type="molecule type" value="Genomic_DNA"/>
</dbReference>
<evidence type="ECO:0000313" key="5">
    <source>
        <dbReference type="EMBL" id="MBL6456080.1"/>
    </source>
</evidence>
<dbReference type="PANTHER" id="PTHR44688:SF16">
    <property type="entry name" value="DNA-BINDING TRANSCRIPTIONAL ACTIVATOR DEVR_DOSR"/>
    <property type="match status" value="1"/>
</dbReference>
<proteinExistence type="predicted"/>
<dbReference type="PRINTS" id="PR00038">
    <property type="entry name" value="HTHLUXR"/>
</dbReference>
<dbReference type="PANTHER" id="PTHR44688">
    <property type="entry name" value="DNA-BINDING TRANSCRIPTIONAL ACTIVATOR DEVR_DOSR"/>
    <property type="match status" value="1"/>
</dbReference>
<evidence type="ECO:0000256" key="3">
    <source>
        <dbReference type="ARBA" id="ARBA00023163"/>
    </source>
</evidence>
<keyword evidence="1" id="KW-0805">Transcription regulation</keyword>
<sequence length="201" mass="19969">MAAATLLDRPRRAAPAGLAVALRSADPDELAGRLASLPGLRLVEEETEAAVVVSDAPPGMPAAEGPPVLLLAEGAAALAAVRAGARAVLPPDAPPAQLAAALPAAARGLAVLPPALLAGLLGPQAARDARAAAPVEAGLTRREREVLDLLAAGASNKVIARRLNLSFHTAKAHVAAVMQKLGAGSRADAVARGARAGLVLL</sequence>
<comment type="caution">
    <text evidence="5">The sequence shown here is derived from an EMBL/GenBank/DDBJ whole genome shotgun (WGS) entry which is preliminary data.</text>
</comment>
<dbReference type="CDD" id="cd06170">
    <property type="entry name" value="LuxR_C_like"/>
    <property type="match status" value="1"/>
</dbReference>
<dbReference type="SMART" id="SM00421">
    <property type="entry name" value="HTH_LUXR"/>
    <property type="match status" value="1"/>
</dbReference>
<dbReference type="PROSITE" id="PS50043">
    <property type="entry name" value="HTH_LUXR_2"/>
    <property type="match status" value="1"/>
</dbReference>
<dbReference type="Pfam" id="PF00196">
    <property type="entry name" value="GerE"/>
    <property type="match status" value="1"/>
</dbReference>
<dbReference type="Proteomes" id="UP000606490">
    <property type="component" value="Unassembled WGS sequence"/>
</dbReference>
<feature type="domain" description="HTH luxR-type" evidence="4">
    <location>
        <begin position="131"/>
        <end position="197"/>
    </location>
</feature>
<protein>
    <submittedName>
        <fullName evidence="5">Helix-turn-helix transcriptional regulator</fullName>
    </submittedName>
</protein>
<evidence type="ECO:0000256" key="1">
    <source>
        <dbReference type="ARBA" id="ARBA00023015"/>
    </source>
</evidence>
<evidence type="ECO:0000313" key="6">
    <source>
        <dbReference type="Proteomes" id="UP000606490"/>
    </source>
</evidence>
<accession>A0ABS1V328</accession>
<evidence type="ECO:0000256" key="2">
    <source>
        <dbReference type="ARBA" id="ARBA00023125"/>
    </source>
</evidence>
<dbReference type="InterPro" id="IPR000792">
    <property type="entry name" value="Tscrpt_reg_LuxR_C"/>
</dbReference>
<dbReference type="InterPro" id="IPR016032">
    <property type="entry name" value="Sig_transdc_resp-reg_C-effctor"/>
</dbReference>
<keyword evidence="6" id="KW-1185">Reference proteome</keyword>
<dbReference type="Gene3D" id="3.40.50.2300">
    <property type="match status" value="1"/>
</dbReference>
<reference evidence="5 6" key="1">
    <citation type="submission" date="2021-01" db="EMBL/GenBank/DDBJ databases">
        <title>Belnapia mucosa sp. nov. and Belnapia arida sp. nov., isolated from the Tabernas Desert (Almeria, Spain).</title>
        <authorList>
            <person name="Molina-Menor E."/>
            <person name="Vidal-Verdu A."/>
            <person name="Calonge A."/>
            <person name="Satari L."/>
            <person name="Pereto Magraner J."/>
            <person name="Porcar Miralles M."/>
        </authorList>
    </citation>
    <scope>NUCLEOTIDE SEQUENCE [LARGE SCALE GENOMIC DNA]</scope>
    <source>
        <strain evidence="5 6">T6</strain>
    </source>
</reference>
<keyword evidence="2" id="KW-0238">DNA-binding</keyword>
<organism evidence="5 6">
    <name type="scientific">Belnapia mucosa</name>
    <dbReference type="NCBI Taxonomy" id="2804532"/>
    <lineage>
        <taxon>Bacteria</taxon>
        <taxon>Pseudomonadati</taxon>
        <taxon>Pseudomonadota</taxon>
        <taxon>Alphaproteobacteria</taxon>
        <taxon>Acetobacterales</taxon>
        <taxon>Roseomonadaceae</taxon>
        <taxon>Belnapia</taxon>
    </lineage>
</organism>
<gene>
    <name evidence="5" type="ORF">JMJ55_12155</name>
</gene>
<dbReference type="SUPFAM" id="SSF46894">
    <property type="entry name" value="C-terminal effector domain of the bipartite response regulators"/>
    <property type="match status" value="1"/>
</dbReference>
<keyword evidence="3" id="KW-0804">Transcription</keyword>
<evidence type="ECO:0000259" key="4">
    <source>
        <dbReference type="PROSITE" id="PS50043"/>
    </source>
</evidence>
<dbReference type="RefSeq" id="WP_202825817.1">
    <property type="nucleotide sequence ID" value="NZ_JAEUXJ010000004.1"/>
</dbReference>
<name>A0ABS1V328_9PROT</name>